<feature type="domain" description="Heparin-sulfate lyase N-terminal" evidence="6">
    <location>
        <begin position="85"/>
        <end position="289"/>
    </location>
</feature>
<dbReference type="Pfam" id="PF07940">
    <property type="entry name" value="Hepar_II_III_C"/>
    <property type="match status" value="1"/>
</dbReference>
<dbReference type="RefSeq" id="WP_139867873.1">
    <property type="nucleotide sequence ID" value="NZ_CP040950.1"/>
</dbReference>
<dbReference type="InterPro" id="IPR031680">
    <property type="entry name" value="Hepar_II_III_N"/>
</dbReference>
<comment type="subcellular location">
    <subcellularLocation>
        <location evidence="1">Periplasm</location>
    </subcellularLocation>
</comment>
<evidence type="ECO:0000313" key="7">
    <source>
        <dbReference type="EMBL" id="QDC41232.1"/>
    </source>
</evidence>
<name>A0AAX1EZT9_9PROT</name>
<dbReference type="InterPro" id="IPR008929">
    <property type="entry name" value="Chondroitin_lyas"/>
</dbReference>
<feature type="domain" description="Heparinase II/III-like C-terminal" evidence="5">
    <location>
        <begin position="311"/>
        <end position="532"/>
    </location>
</feature>
<reference evidence="7 8" key="1">
    <citation type="journal article" date="2019" name="ISME J.">
        <title>Evolution in action: habitat transition from sediment to the pelagial leads to genome streamlining in Methylophilaceae.</title>
        <authorList>
            <person name="Salcher M."/>
            <person name="Schaefle D."/>
            <person name="Kaspar M."/>
            <person name="Neuenschwander S.M."/>
            <person name="Ghai R."/>
        </authorList>
    </citation>
    <scope>NUCLEOTIDE SEQUENCE [LARGE SCALE GENOMIC DNA]</scope>
    <source>
        <strain evidence="7 8">MMS-RVI-51</strain>
    </source>
</reference>
<evidence type="ECO:0000313" key="8">
    <source>
        <dbReference type="Proteomes" id="UP000314901"/>
    </source>
</evidence>
<dbReference type="SUPFAM" id="SSF48230">
    <property type="entry name" value="Chondroitin AC/alginate lyase"/>
    <property type="match status" value="1"/>
</dbReference>
<dbReference type="PANTHER" id="PTHR39210:SF1">
    <property type="entry name" value="HEPARIN-SULFATE LYASE"/>
    <property type="match status" value="1"/>
</dbReference>
<dbReference type="GO" id="GO:0042597">
    <property type="term" value="C:periplasmic space"/>
    <property type="evidence" value="ECO:0007669"/>
    <property type="project" value="UniProtKB-SubCell"/>
</dbReference>
<keyword evidence="3" id="KW-0574">Periplasm</keyword>
<protein>
    <recommendedName>
        <fullName evidence="9">Heparin-sulfate lyase N-terminal domain-containing protein</fullName>
    </recommendedName>
</protein>
<evidence type="ECO:0000259" key="5">
    <source>
        <dbReference type="Pfam" id="PF07940"/>
    </source>
</evidence>
<dbReference type="Pfam" id="PF16889">
    <property type="entry name" value="Hepar_II_III_N"/>
    <property type="match status" value="1"/>
</dbReference>
<evidence type="ECO:0000259" key="6">
    <source>
        <dbReference type="Pfam" id="PF16889"/>
    </source>
</evidence>
<sequence>MRFIRTVSYLKYSQILGQFFYLFYRPQKKYLNGVGRNPKLNFLRKFPPKNAFIDKNLIFTSINLSYRVSDKSIWNNKSIDYLWLYNLHYFDYINSKSSPNFSTSTKIIIRWINEHGHGIGWEPYPTSLRIVNWIKFSLKNSFYPENFISSLATQSNYLYKNQEFHIDSNHLFTNGKALFFAGNFFVGKESSKWAEKGAKLIFRALESDFLHDGGHSERSVMYHLIVLEDLLDIYNLILSLDIAIYTSLKVKLANTIKKAFLWLNFMILPNGKFPLFGDSAEKIALSIKNIYLYSNTLGIDVKYSHKEYGYLPFSNFAKLQASKNIFLYLTLDGPKPSYQPGHSHADSLSFELYNKNEVLLCDAGVGNYLPGPLRDYCRSTAAHNTLEINSLNSSEAWGCFRFGRRAVVSKKRYKINKNEANLTASHNGYSYLNGKPIHERTWKIERNKKTIEVIDKISGAMAFDVAIRFRASPRFIWRKNKNMWNLISLYDGICFLTLYANTNLKYGIEEGIYFPEFNKPINCSVLVARGSQISGLNVSHKLLLL</sequence>
<organism evidence="7 8">
    <name type="scientific">Candidatus Methylopumilus universalis</name>
    <dbReference type="NCBI Taxonomy" id="2588536"/>
    <lineage>
        <taxon>Bacteria</taxon>
        <taxon>Pseudomonadati</taxon>
        <taxon>Pseudomonadota</taxon>
        <taxon>Betaproteobacteria</taxon>
        <taxon>Nitrosomonadales</taxon>
        <taxon>Methylophilaceae</taxon>
        <taxon>Candidatus Methylopumilus</taxon>
    </lineage>
</organism>
<evidence type="ECO:0000256" key="2">
    <source>
        <dbReference type="ARBA" id="ARBA00022729"/>
    </source>
</evidence>
<dbReference type="GO" id="GO:0016829">
    <property type="term" value="F:lyase activity"/>
    <property type="evidence" value="ECO:0007669"/>
    <property type="project" value="UniProtKB-KW"/>
</dbReference>
<evidence type="ECO:0000256" key="4">
    <source>
        <dbReference type="ARBA" id="ARBA00023239"/>
    </source>
</evidence>
<evidence type="ECO:0008006" key="9">
    <source>
        <dbReference type="Google" id="ProtNLM"/>
    </source>
</evidence>
<dbReference type="GeneID" id="66285051"/>
<dbReference type="Gene3D" id="1.50.10.100">
    <property type="entry name" value="Chondroitin AC/alginate lyase"/>
    <property type="match status" value="1"/>
</dbReference>
<dbReference type="Proteomes" id="UP000314901">
    <property type="component" value="Chromosome"/>
</dbReference>
<evidence type="ECO:0000256" key="3">
    <source>
        <dbReference type="ARBA" id="ARBA00022764"/>
    </source>
</evidence>
<dbReference type="EMBL" id="CP040953">
    <property type="protein sequence ID" value="QDC41232.1"/>
    <property type="molecule type" value="Genomic_DNA"/>
</dbReference>
<dbReference type="KEGG" id="muv:FIT94_04045"/>
<evidence type="ECO:0000256" key="1">
    <source>
        <dbReference type="ARBA" id="ARBA00004418"/>
    </source>
</evidence>
<dbReference type="InterPro" id="IPR012480">
    <property type="entry name" value="Hepar_II_III_C"/>
</dbReference>
<keyword evidence="2" id="KW-0732">Signal</keyword>
<dbReference type="AlphaFoldDB" id="A0AAX1EZT9"/>
<proteinExistence type="predicted"/>
<gene>
    <name evidence="7" type="ORF">FIT94_04045</name>
</gene>
<keyword evidence="4" id="KW-0456">Lyase</keyword>
<accession>A0AAX1EZT9</accession>
<dbReference type="Gene3D" id="2.70.98.70">
    <property type="match status" value="1"/>
</dbReference>
<dbReference type="PANTHER" id="PTHR39210">
    <property type="entry name" value="HEPARIN-SULFATE LYASE"/>
    <property type="match status" value="1"/>
</dbReference>